<keyword evidence="4 10" id="KW-0963">Cytoplasm</keyword>
<comment type="subcellular location">
    <subcellularLocation>
        <location evidence="2 10">Cytoplasm</location>
    </subcellularLocation>
</comment>
<name>A0A423PGB2_9GAMM</name>
<evidence type="ECO:0000256" key="10">
    <source>
        <dbReference type="HAMAP-Rule" id="MF_01020"/>
    </source>
</evidence>
<dbReference type="UniPathway" id="UPA00031">
    <property type="reaction ID" value="UER00007"/>
</dbReference>
<dbReference type="GO" id="GO:0005737">
    <property type="term" value="C:cytoplasm"/>
    <property type="evidence" value="ECO:0007669"/>
    <property type="project" value="UniProtKB-SubCell"/>
</dbReference>
<dbReference type="NCBIfam" id="TIGR03188">
    <property type="entry name" value="histidine_hisI"/>
    <property type="match status" value="1"/>
</dbReference>
<comment type="pathway">
    <text evidence="3 10">Amino-acid biosynthesis; L-histidine biosynthesis; L-histidine from 5-phospho-alpha-D-ribose 1-diphosphate: step 2/9.</text>
</comment>
<dbReference type="AlphaFoldDB" id="A0A423PGB2"/>
<dbReference type="Gene3D" id="1.10.287.1080">
    <property type="entry name" value="MazG-like"/>
    <property type="match status" value="1"/>
</dbReference>
<evidence type="ECO:0000313" key="11">
    <source>
        <dbReference type="EMBL" id="ROO24642.1"/>
    </source>
</evidence>
<dbReference type="NCBIfam" id="NF001611">
    <property type="entry name" value="PRK00400.1-3"/>
    <property type="match status" value="1"/>
</dbReference>
<keyword evidence="5 10" id="KW-0028">Amino-acid biosynthesis</keyword>
<dbReference type="GO" id="GO:0000105">
    <property type="term" value="P:L-histidine biosynthetic process"/>
    <property type="evidence" value="ECO:0007669"/>
    <property type="project" value="UniProtKB-UniRule"/>
</dbReference>
<dbReference type="GO" id="GO:0005524">
    <property type="term" value="F:ATP binding"/>
    <property type="evidence" value="ECO:0007669"/>
    <property type="project" value="UniProtKB-KW"/>
</dbReference>
<evidence type="ECO:0000256" key="2">
    <source>
        <dbReference type="ARBA" id="ARBA00004496"/>
    </source>
</evidence>
<dbReference type="Proteomes" id="UP000283993">
    <property type="component" value="Unassembled WGS sequence"/>
</dbReference>
<evidence type="ECO:0000256" key="4">
    <source>
        <dbReference type="ARBA" id="ARBA00022490"/>
    </source>
</evidence>
<dbReference type="PANTHER" id="PTHR42945">
    <property type="entry name" value="HISTIDINE BIOSYNTHESIS BIFUNCTIONAL PROTEIN"/>
    <property type="match status" value="1"/>
</dbReference>
<comment type="caution">
    <text evidence="11">The sequence shown here is derived from an EMBL/GenBank/DDBJ whole genome shotgun (WGS) entry which is preliminary data.</text>
</comment>
<accession>A0A423PGB2</accession>
<dbReference type="Pfam" id="PF01503">
    <property type="entry name" value="PRA-PH"/>
    <property type="match status" value="1"/>
</dbReference>
<evidence type="ECO:0000256" key="1">
    <source>
        <dbReference type="ARBA" id="ARBA00001460"/>
    </source>
</evidence>
<gene>
    <name evidence="10" type="primary">hisE</name>
    <name evidence="11" type="ORF">SAOR_13955</name>
</gene>
<evidence type="ECO:0000256" key="5">
    <source>
        <dbReference type="ARBA" id="ARBA00022605"/>
    </source>
</evidence>
<organism evidence="11 12">
    <name type="scientific">Salinisphaera orenii MK-B5</name>
    <dbReference type="NCBI Taxonomy" id="856730"/>
    <lineage>
        <taxon>Bacteria</taxon>
        <taxon>Pseudomonadati</taxon>
        <taxon>Pseudomonadota</taxon>
        <taxon>Gammaproteobacteria</taxon>
        <taxon>Salinisphaerales</taxon>
        <taxon>Salinisphaeraceae</taxon>
        <taxon>Salinisphaera</taxon>
    </lineage>
</organism>
<sequence>MSDNDILSRLDAALAARREADPDTSYTASLYAGGVARIGAKIREESEEVVEAAAEDDDVHLIHEVADLWFHCMVLLGSRGLDSAAVQAELGRRFGVSGIEEKAARPASDGHE</sequence>
<keyword evidence="8 10" id="KW-0067">ATP-binding</keyword>
<proteinExistence type="inferred from homology"/>
<reference evidence="11 12" key="1">
    <citation type="submission" date="2013-10" db="EMBL/GenBank/DDBJ databases">
        <title>Salinisphaera orenii MK-B5 Genome Sequencing.</title>
        <authorList>
            <person name="Lai Q."/>
            <person name="Li C."/>
            <person name="Shao Z."/>
        </authorList>
    </citation>
    <scope>NUCLEOTIDE SEQUENCE [LARGE SCALE GENOMIC DNA]</scope>
    <source>
        <strain evidence="11 12">MK-B5</strain>
    </source>
</reference>
<comment type="catalytic activity">
    <reaction evidence="1 10">
        <text>1-(5-phospho-beta-D-ribosyl)-ATP + H2O = 1-(5-phospho-beta-D-ribosyl)-5'-AMP + diphosphate + H(+)</text>
        <dbReference type="Rhea" id="RHEA:22828"/>
        <dbReference type="ChEBI" id="CHEBI:15377"/>
        <dbReference type="ChEBI" id="CHEBI:15378"/>
        <dbReference type="ChEBI" id="CHEBI:33019"/>
        <dbReference type="ChEBI" id="CHEBI:59457"/>
        <dbReference type="ChEBI" id="CHEBI:73183"/>
        <dbReference type="EC" id="3.6.1.31"/>
    </reaction>
</comment>
<dbReference type="SUPFAM" id="SSF101386">
    <property type="entry name" value="all-alpha NTP pyrophosphatases"/>
    <property type="match status" value="1"/>
</dbReference>
<dbReference type="RefSeq" id="WP_123631967.1">
    <property type="nucleotide sequence ID" value="NZ_AYKH01000041.1"/>
</dbReference>
<dbReference type="EC" id="3.6.1.31" evidence="10"/>
<keyword evidence="12" id="KW-1185">Reference proteome</keyword>
<comment type="similarity">
    <text evidence="10">Belongs to the PRA-PH family.</text>
</comment>
<dbReference type="EMBL" id="AYKH01000041">
    <property type="protein sequence ID" value="ROO24642.1"/>
    <property type="molecule type" value="Genomic_DNA"/>
</dbReference>
<evidence type="ECO:0000313" key="12">
    <source>
        <dbReference type="Proteomes" id="UP000283993"/>
    </source>
</evidence>
<keyword evidence="9 10" id="KW-0368">Histidine biosynthesis</keyword>
<dbReference type="PANTHER" id="PTHR42945:SF9">
    <property type="entry name" value="HISTIDINE BIOSYNTHESIS BIFUNCTIONAL PROTEIN HISIE"/>
    <property type="match status" value="1"/>
</dbReference>
<keyword evidence="6 10" id="KW-0547">Nucleotide-binding</keyword>
<evidence type="ECO:0000256" key="8">
    <source>
        <dbReference type="ARBA" id="ARBA00022840"/>
    </source>
</evidence>
<keyword evidence="7 10" id="KW-0378">Hydrolase</keyword>
<protein>
    <recommendedName>
        <fullName evidence="10">Phosphoribosyl-ATP pyrophosphatase</fullName>
        <shortName evidence="10">PRA-PH</shortName>
        <ecNumber evidence="10">3.6.1.31</ecNumber>
    </recommendedName>
</protein>
<dbReference type="CDD" id="cd11534">
    <property type="entry name" value="NTP-PPase_HisIE_like"/>
    <property type="match status" value="1"/>
</dbReference>
<evidence type="ECO:0000256" key="6">
    <source>
        <dbReference type="ARBA" id="ARBA00022741"/>
    </source>
</evidence>
<dbReference type="GO" id="GO:0004636">
    <property type="term" value="F:phosphoribosyl-ATP diphosphatase activity"/>
    <property type="evidence" value="ECO:0007669"/>
    <property type="project" value="UniProtKB-UniRule"/>
</dbReference>
<evidence type="ECO:0000256" key="7">
    <source>
        <dbReference type="ARBA" id="ARBA00022801"/>
    </source>
</evidence>
<dbReference type="InterPro" id="IPR008179">
    <property type="entry name" value="HisE"/>
</dbReference>
<evidence type="ECO:0000256" key="3">
    <source>
        <dbReference type="ARBA" id="ARBA00005204"/>
    </source>
</evidence>
<dbReference type="HAMAP" id="MF_01020">
    <property type="entry name" value="HisE"/>
    <property type="match status" value="1"/>
</dbReference>
<dbReference type="InterPro" id="IPR021130">
    <property type="entry name" value="PRib-ATP_PPHydrolase-like"/>
</dbReference>
<evidence type="ECO:0000256" key="9">
    <source>
        <dbReference type="ARBA" id="ARBA00023102"/>
    </source>
</evidence>